<feature type="compositionally biased region" description="Pro residues" evidence="1">
    <location>
        <begin position="37"/>
        <end position="48"/>
    </location>
</feature>
<evidence type="ECO:0000256" key="1">
    <source>
        <dbReference type="SAM" id="MobiDB-lite"/>
    </source>
</evidence>
<proteinExistence type="predicted"/>
<gene>
    <name evidence="2" type="ORF">H1R20_g5459</name>
</gene>
<sequence length="155" mass="16765">MARVSPIRTEYANASTSGLVSASPYFAPYTPYDTQHPSPPAHHSPSPPTNFVMSPQQGFAYPTASSPTHSMQPISPVTNSYELQPTGLPGLPEEYIPQLHGGNHWNTQTAMPYGVGVPYTASSVGYSNQPGLQMQQPDDSLYVLYLHTPAPATKY</sequence>
<dbReference type="EMBL" id="JANBPK010000806">
    <property type="protein sequence ID" value="KAJ2931764.1"/>
    <property type="molecule type" value="Genomic_DNA"/>
</dbReference>
<comment type="caution">
    <text evidence="2">The sequence shown here is derived from an EMBL/GenBank/DDBJ whole genome shotgun (WGS) entry which is preliminary data.</text>
</comment>
<feature type="compositionally biased region" description="Polar residues" evidence="1">
    <location>
        <begin position="49"/>
        <end position="83"/>
    </location>
</feature>
<name>A0A9W8MKF2_9AGAR</name>
<evidence type="ECO:0000313" key="2">
    <source>
        <dbReference type="EMBL" id="KAJ2931764.1"/>
    </source>
</evidence>
<feature type="non-terminal residue" evidence="2">
    <location>
        <position position="155"/>
    </location>
</feature>
<organism evidence="2 3">
    <name type="scientific">Candolleomyces eurysporus</name>
    <dbReference type="NCBI Taxonomy" id="2828524"/>
    <lineage>
        <taxon>Eukaryota</taxon>
        <taxon>Fungi</taxon>
        <taxon>Dikarya</taxon>
        <taxon>Basidiomycota</taxon>
        <taxon>Agaricomycotina</taxon>
        <taxon>Agaricomycetes</taxon>
        <taxon>Agaricomycetidae</taxon>
        <taxon>Agaricales</taxon>
        <taxon>Agaricineae</taxon>
        <taxon>Psathyrellaceae</taxon>
        <taxon>Candolleomyces</taxon>
    </lineage>
</organism>
<protein>
    <submittedName>
        <fullName evidence="2">Uncharacterized protein</fullName>
    </submittedName>
</protein>
<dbReference type="OrthoDB" id="10302600at2759"/>
<keyword evidence="3" id="KW-1185">Reference proteome</keyword>
<dbReference type="AlphaFoldDB" id="A0A9W8MKF2"/>
<accession>A0A9W8MKF2</accession>
<reference evidence="2" key="1">
    <citation type="submission" date="2022-06" db="EMBL/GenBank/DDBJ databases">
        <title>Genome Sequence of Candolleomyces eurysporus.</title>
        <authorList>
            <person name="Buettner E."/>
        </authorList>
    </citation>
    <scope>NUCLEOTIDE SEQUENCE</scope>
    <source>
        <strain evidence="2">VTCC 930004</strain>
    </source>
</reference>
<feature type="region of interest" description="Disordered" evidence="1">
    <location>
        <begin position="31"/>
        <end position="86"/>
    </location>
</feature>
<evidence type="ECO:0000313" key="3">
    <source>
        <dbReference type="Proteomes" id="UP001140091"/>
    </source>
</evidence>
<dbReference type="Proteomes" id="UP001140091">
    <property type="component" value="Unassembled WGS sequence"/>
</dbReference>